<dbReference type="Proteomes" id="UP000541033">
    <property type="component" value="Unassembled WGS sequence"/>
</dbReference>
<dbReference type="InterPro" id="IPR000843">
    <property type="entry name" value="HTH_LacI"/>
</dbReference>
<feature type="domain" description="HTH lacI-type" evidence="4">
    <location>
        <begin position="12"/>
        <end position="66"/>
    </location>
</feature>
<dbReference type="Pfam" id="PF13377">
    <property type="entry name" value="Peripla_BP_3"/>
    <property type="match status" value="1"/>
</dbReference>
<evidence type="ECO:0000313" key="6">
    <source>
        <dbReference type="Proteomes" id="UP000541033"/>
    </source>
</evidence>
<dbReference type="SMART" id="SM00354">
    <property type="entry name" value="HTH_LACI"/>
    <property type="match status" value="1"/>
</dbReference>
<dbReference type="PROSITE" id="PS00356">
    <property type="entry name" value="HTH_LACI_1"/>
    <property type="match status" value="1"/>
</dbReference>
<evidence type="ECO:0000259" key="4">
    <source>
        <dbReference type="PROSITE" id="PS50932"/>
    </source>
</evidence>
<keyword evidence="2 5" id="KW-0238">DNA-binding</keyword>
<dbReference type="Gene3D" id="1.10.260.40">
    <property type="entry name" value="lambda repressor-like DNA-binding domains"/>
    <property type="match status" value="1"/>
</dbReference>
<dbReference type="InterPro" id="IPR046335">
    <property type="entry name" value="LacI/GalR-like_sensor"/>
</dbReference>
<dbReference type="CDD" id="cd01392">
    <property type="entry name" value="HTH_LacI"/>
    <property type="match status" value="1"/>
</dbReference>
<dbReference type="PANTHER" id="PTHR30146">
    <property type="entry name" value="LACI-RELATED TRANSCRIPTIONAL REPRESSOR"/>
    <property type="match status" value="1"/>
</dbReference>
<name>A0A7X5QYP6_9MICO</name>
<dbReference type="GO" id="GO:0003700">
    <property type="term" value="F:DNA-binding transcription factor activity"/>
    <property type="evidence" value="ECO:0007669"/>
    <property type="project" value="TreeGrafter"/>
</dbReference>
<keyword evidence="1" id="KW-0805">Transcription regulation</keyword>
<dbReference type="Gene3D" id="3.40.50.2300">
    <property type="match status" value="2"/>
</dbReference>
<evidence type="ECO:0000256" key="2">
    <source>
        <dbReference type="ARBA" id="ARBA00023125"/>
    </source>
</evidence>
<dbReference type="InterPro" id="IPR010982">
    <property type="entry name" value="Lambda_DNA-bd_dom_sf"/>
</dbReference>
<dbReference type="InterPro" id="IPR028082">
    <property type="entry name" value="Peripla_BP_I"/>
</dbReference>
<dbReference type="CDD" id="cd01574">
    <property type="entry name" value="PBP1_LacI"/>
    <property type="match status" value="1"/>
</dbReference>
<dbReference type="EMBL" id="JAAMOX010000001">
    <property type="protein sequence ID" value="NIH52302.1"/>
    <property type="molecule type" value="Genomic_DNA"/>
</dbReference>
<dbReference type="SUPFAM" id="SSF47413">
    <property type="entry name" value="lambda repressor-like DNA-binding domains"/>
    <property type="match status" value="1"/>
</dbReference>
<dbReference type="RefSeq" id="WP_167146659.1">
    <property type="nucleotide sequence ID" value="NZ_JAAMOX010000001.1"/>
</dbReference>
<proteinExistence type="predicted"/>
<sequence>MKEQGQSARRGPSIRDVAARARVSHQTVSRVLNDFDGIRPQTKERVMAAMTELGYRRNQAARALVTNRSGALGLLSTEGHEYGPISSTQAIERAARDRGFVVNQTTVDSTDPASIRAGVEHLRMHGVEGLLIVAPQRHVVEHVRSLAMEIPFVVLQAVVTPEPQDGVLSLYVDQVAGARLATRHLIERGHTRILHLAGPQGWVDAEARVSGYQEEMRANGLEPLDTLWGDWSADRGYWLGRELAQRQLQFSAIFSANDQMALGLLHAFHSRGLSTPADVSIVGFDDIPEARHFWPPLTSVRQDFRELGRRAIDALLGSIAGDELRLEPLAPQLVVRESTRVLG</sequence>
<dbReference type="GO" id="GO:0000976">
    <property type="term" value="F:transcription cis-regulatory region binding"/>
    <property type="evidence" value="ECO:0007669"/>
    <property type="project" value="TreeGrafter"/>
</dbReference>
<evidence type="ECO:0000313" key="5">
    <source>
        <dbReference type="EMBL" id="NIH52302.1"/>
    </source>
</evidence>
<accession>A0A7X5QYP6</accession>
<evidence type="ECO:0000256" key="3">
    <source>
        <dbReference type="ARBA" id="ARBA00023163"/>
    </source>
</evidence>
<dbReference type="PANTHER" id="PTHR30146:SF109">
    <property type="entry name" value="HTH-TYPE TRANSCRIPTIONAL REGULATOR GALS"/>
    <property type="match status" value="1"/>
</dbReference>
<gene>
    <name evidence="5" type="ORF">FHX76_000170</name>
</gene>
<organism evidence="5 6">
    <name type="scientific">Lysinibacter cavernae</name>
    <dbReference type="NCBI Taxonomy" id="1640652"/>
    <lineage>
        <taxon>Bacteria</taxon>
        <taxon>Bacillati</taxon>
        <taxon>Actinomycetota</taxon>
        <taxon>Actinomycetes</taxon>
        <taxon>Micrococcales</taxon>
        <taxon>Microbacteriaceae</taxon>
        <taxon>Lysinibacter</taxon>
    </lineage>
</organism>
<evidence type="ECO:0000256" key="1">
    <source>
        <dbReference type="ARBA" id="ARBA00023015"/>
    </source>
</evidence>
<comment type="caution">
    <text evidence="5">The sequence shown here is derived from an EMBL/GenBank/DDBJ whole genome shotgun (WGS) entry which is preliminary data.</text>
</comment>
<dbReference type="PROSITE" id="PS50932">
    <property type="entry name" value="HTH_LACI_2"/>
    <property type="match status" value="1"/>
</dbReference>
<keyword evidence="6" id="KW-1185">Reference proteome</keyword>
<protein>
    <submittedName>
        <fullName evidence="5">DNA-binding LacI/PurR family transcriptional regulator</fullName>
    </submittedName>
</protein>
<reference evidence="5 6" key="1">
    <citation type="submission" date="2020-02" db="EMBL/GenBank/DDBJ databases">
        <title>Sequencing the genomes of 1000 actinobacteria strains.</title>
        <authorList>
            <person name="Klenk H.-P."/>
        </authorList>
    </citation>
    <scope>NUCLEOTIDE SEQUENCE [LARGE SCALE GENOMIC DNA]</scope>
    <source>
        <strain evidence="5 6">DSM 27960</strain>
    </source>
</reference>
<dbReference type="SUPFAM" id="SSF53822">
    <property type="entry name" value="Periplasmic binding protein-like I"/>
    <property type="match status" value="1"/>
</dbReference>
<keyword evidence="3" id="KW-0804">Transcription</keyword>
<dbReference type="Pfam" id="PF00356">
    <property type="entry name" value="LacI"/>
    <property type="match status" value="1"/>
</dbReference>
<dbReference type="AlphaFoldDB" id="A0A7X5QYP6"/>